<dbReference type="Pfam" id="PF01569">
    <property type="entry name" value="PAP2"/>
    <property type="match status" value="1"/>
</dbReference>
<keyword evidence="4" id="KW-1185">Reference proteome</keyword>
<dbReference type="CDD" id="cd03397">
    <property type="entry name" value="PAP2_acid_phosphatase"/>
    <property type="match status" value="1"/>
</dbReference>
<evidence type="ECO:0000313" key="4">
    <source>
        <dbReference type="Proteomes" id="UP000254711"/>
    </source>
</evidence>
<evidence type="ECO:0000313" key="3">
    <source>
        <dbReference type="EMBL" id="RDI98639.1"/>
    </source>
</evidence>
<protein>
    <recommendedName>
        <fullName evidence="1">Acid phosphatase</fullName>
        <ecNumber evidence="1">3.1.3.2</ecNumber>
    </recommendedName>
</protein>
<dbReference type="PIRSF" id="PIRSF000897">
    <property type="entry name" value="Acid_Ptase_ClsA"/>
    <property type="match status" value="1"/>
</dbReference>
<reference evidence="3 4" key="1">
    <citation type="submission" date="2018-07" db="EMBL/GenBank/DDBJ databases">
        <title>Dyella solisilvae sp. nov., isolated from the pine and broad-leaved mixed forest soil.</title>
        <authorList>
            <person name="Gao Z."/>
            <person name="Qiu L."/>
        </authorList>
    </citation>
    <scope>NUCLEOTIDE SEQUENCE [LARGE SCALE GENOMIC DNA]</scope>
    <source>
        <strain evidence="3 4">DHG54</strain>
    </source>
</reference>
<gene>
    <name evidence="3" type="ORF">DVT68_08940</name>
</gene>
<comment type="caution">
    <text evidence="3">The sequence shown here is derived from an EMBL/GenBank/DDBJ whole genome shotgun (WGS) entry which is preliminary data.</text>
</comment>
<accession>A0A370K7L5</accession>
<dbReference type="AlphaFoldDB" id="A0A370K7L5"/>
<dbReference type="GO" id="GO:0003993">
    <property type="term" value="F:acid phosphatase activity"/>
    <property type="evidence" value="ECO:0007669"/>
    <property type="project" value="UniProtKB-EC"/>
</dbReference>
<proteinExistence type="inferred from homology"/>
<evidence type="ECO:0000256" key="1">
    <source>
        <dbReference type="PIRNR" id="PIRNR000897"/>
    </source>
</evidence>
<dbReference type="InterPro" id="IPR000326">
    <property type="entry name" value="PAP2/HPO"/>
</dbReference>
<organism evidence="3 4">
    <name type="scientific">Dyella solisilvae</name>
    <dbReference type="NCBI Taxonomy" id="1920168"/>
    <lineage>
        <taxon>Bacteria</taxon>
        <taxon>Pseudomonadati</taxon>
        <taxon>Pseudomonadota</taxon>
        <taxon>Gammaproteobacteria</taxon>
        <taxon>Lysobacterales</taxon>
        <taxon>Rhodanobacteraceae</taxon>
        <taxon>Dyella</taxon>
    </lineage>
</organism>
<name>A0A370K7L5_9GAMM</name>
<dbReference type="EMBL" id="QQSY01000002">
    <property type="protein sequence ID" value="RDI98639.1"/>
    <property type="molecule type" value="Genomic_DNA"/>
</dbReference>
<dbReference type="Gene3D" id="1.20.144.10">
    <property type="entry name" value="Phosphatidic acid phosphatase type 2/haloperoxidase"/>
    <property type="match status" value="1"/>
</dbReference>
<evidence type="ECO:0000259" key="2">
    <source>
        <dbReference type="SMART" id="SM00014"/>
    </source>
</evidence>
<dbReference type="GO" id="GO:0030288">
    <property type="term" value="C:outer membrane-bounded periplasmic space"/>
    <property type="evidence" value="ECO:0007669"/>
    <property type="project" value="InterPro"/>
</dbReference>
<dbReference type="InterPro" id="IPR001011">
    <property type="entry name" value="Acid_Pase_classA_bac"/>
</dbReference>
<dbReference type="SUPFAM" id="SSF48317">
    <property type="entry name" value="Acid phosphatase/Vanadium-dependent haloperoxidase"/>
    <property type="match status" value="1"/>
</dbReference>
<keyword evidence="1" id="KW-0378">Hydrolase</keyword>
<comment type="similarity">
    <text evidence="1">Belongs to the class A bacterial acid phosphatase family.</text>
</comment>
<sequence length="289" mass="30299">MANRQSLHALHQGSRGSVSMSRILKPVVGTGALSVLALIAACTPVKTPTPVATSAAPATTPTVDLQMAVVLPTAPKAGTPRYEADRGVFRATRTLEGSPRWTLAQQDVDYATPHLMAAFSCAMGVSLDATRLTRLAALVDETSRAAEASTGPAKQANQRQRPFLLDPGATCQSTMMLAHSYDYPSGHAARGWAVGLVLAELAPDRATDLLLRARAYGDSRVVCGVHNLSAIQAGSMNGAAVVATLHASPAFQQQLAEARAELADYRRAVPSNAGAQCSAERAMIEPTPY</sequence>
<dbReference type="InterPro" id="IPR036938">
    <property type="entry name" value="PAP2/HPO_sf"/>
</dbReference>
<comment type="catalytic activity">
    <reaction evidence="1">
        <text>a phosphate monoester + H2O = an alcohol + phosphate</text>
        <dbReference type="Rhea" id="RHEA:15017"/>
        <dbReference type="ChEBI" id="CHEBI:15377"/>
        <dbReference type="ChEBI" id="CHEBI:30879"/>
        <dbReference type="ChEBI" id="CHEBI:43474"/>
        <dbReference type="ChEBI" id="CHEBI:67140"/>
        <dbReference type="EC" id="3.1.3.2"/>
    </reaction>
</comment>
<feature type="domain" description="Phosphatidic acid phosphatase type 2/haloperoxidase" evidence="2">
    <location>
        <begin position="133"/>
        <end position="246"/>
    </location>
</feature>
<dbReference type="SMART" id="SM00014">
    <property type="entry name" value="acidPPc"/>
    <property type="match status" value="1"/>
</dbReference>
<dbReference type="PRINTS" id="PR00483">
    <property type="entry name" value="BACPHPHTASE"/>
</dbReference>
<dbReference type="EC" id="3.1.3.2" evidence="1"/>
<dbReference type="Proteomes" id="UP000254711">
    <property type="component" value="Unassembled WGS sequence"/>
</dbReference>